<dbReference type="PANTHER" id="PTHR47019:SF1">
    <property type="entry name" value="LIPID II FLIPPASE MURJ"/>
    <property type="match status" value="1"/>
</dbReference>
<feature type="transmembrane region" description="Helical" evidence="8">
    <location>
        <begin position="195"/>
        <end position="218"/>
    </location>
</feature>
<dbReference type="GO" id="GO:0034204">
    <property type="term" value="P:lipid translocation"/>
    <property type="evidence" value="ECO:0007669"/>
    <property type="project" value="TreeGrafter"/>
</dbReference>
<evidence type="ECO:0000256" key="4">
    <source>
        <dbReference type="ARBA" id="ARBA00022960"/>
    </source>
</evidence>
<dbReference type="CDD" id="cd13123">
    <property type="entry name" value="MATE_MurJ_like"/>
    <property type="match status" value="1"/>
</dbReference>
<gene>
    <name evidence="9" type="ORF">GM49_1755</name>
</gene>
<keyword evidence="2" id="KW-1003">Cell membrane</keyword>
<evidence type="ECO:0000256" key="1">
    <source>
        <dbReference type="ARBA" id="ARBA00004651"/>
    </source>
</evidence>
<evidence type="ECO:0000256" key="3">
    <source>
        <dbReference type="ARBA" id="ARBA00022692"/>
    </source>
</evidence>
<feature type="transmembrane region" description="Helical" evidence="8">
    <location>
        <begin position="462"/>
        <end position="483"/>
    </location>
</feature>
<dbReference type="AlphaFoldDB" id="A0A094NYF4"/>
<feature type="transmembrane region" description="Helical" evidence="8">
    <location>
        <begin position="426"/>
        <end position="450"/>
    </location>
</feature>
<dbReference type="GO" id="GO:0008360">
    <property type="term" value="P:regulation of cell shape"/>
    <property type="evidence" value="ECO:0007669"/>
    <property type="project" value="UniProtKB-KW"/>
</dbReference>
<feature type="transmembrane region" description="Helical" evidence="8">
    <location>
        <begin position="366"/>
        <end position="387"/>
    </location>
</feature>
<dbReference type="GO" id="GO:0005886">
    <property type="term" value="C:plasma membrane"/>
    <property type="evidence" value="ECO:0007669"/>
    <property type="project" value="UniProtKB-SubCell"/>
</dbReference>
<accession>A0A094NYF4</accession>
<evidence type="ECO:0000256" key="6">
    <source>
        <dbReference type="ARBA" id="ARBA00022989"/>
    </source>
</evidence>
<keyword evidence="3 8" id="KW-0812">Transmembrane</keyword>
<feature type="transmembrane region" description="Helical" evidence="8">
    <location>
        <begin position="399"/>
        <end position="420"/>
    </location>
</feature>
<sequence>MNNHSLLKSSTIMAVGTIVSRITGLVRGLLLVAVLGTTLLGDTFNVANTMPNILYNLIIGGALTAVFVPQIVRATGDADGGSAFISRLVTVTFVFLTGLVILAIVIAPLLVGLFATSYIGRPEFEVTTLFMRYCLPQILFMGLFALLSQVANAKGKFGPMMWAPVLNNLIAIGVFGWFLMYSTQPTVATIPDSQIIWISLGCTVGYMAQALILIPAIAKTDIRIRPRFDWRDSELRKSLHLATWTLLFAAISQLSYLVTVNLSTGAAVKSLEAGIETGVGFTPFSNALLIFMLPHSIITISIITALLPALSKLAHEKKPALIHDQLVRAIRLVGIVTVPSSIAFLFFGPMMTGTLFFGISQADSNYLGYTLSALALGLAPMSINLIALRGLNAFENVKLQVLSNAIMNVIAVVVSLGVALSLPPQWVTVGLAGAWALSYFFGAWNTIFLLRRFEIKVSISEVAGFYLKLGALALVVAVPVWFLRDLIPGGNIVRLTIVLVVCGIGYLALCKITRVSEVTSAIQLLARRRKIG</sequence>
<name>A0A094NYF4_9ZZZZ</name>
<dbReference type="EMBL" id="JNSJ01000015">
    <property type="protein sequence ID" value="KGA03502.1"/>
    <property type="molecule type" value="Genomic_DNA"/>
</dbReference>
<dbReference type="PANTHER" id="PTHR47019">
    <property type="entry name" value="LIPID II FLIPPASE MURJ"/>
    <property type="match status" value="1"/>
</dbReference>
<dbReference type="PRINTS" id="PR01806">
    <property type="entry name" value="VIRFACTRMVIN"/>
</dbReference>
<evidence type="ECO:0000313" key="9">
    <source>
        <dbReference type="EMBL" id="KGA03502.1"/>
    </source>
</evidence>
<organism evidence="9">
    <name type="scientific">freshwater metagenome</name>
    <dbReference type="NCBI Taxonomy" id="449393"/>
    <lineage>
        <taxon>unclassified sequences</taxon>
        <taxon>metagenomes</taxon>
        <taxon>ecological metagenomes</taxon>
    </lineage>
</organism>
<evidence type="ECO:0008006" key="10">
    <source>
        <dbReference type="Google" id="ProtNLM"/>
    </source>
</evidence>
<evidence type="ECO:0000256" key="8">
    <source>
        <dbReference type="SAM" id="Phobius"/>
    </source>
</evidence>
<proteinExistence type="predicted"/>
<feature type="transmembrane region" description="Helical" evidence="8">
    <location>
        <begin position="165"/>
        <end position="183"/>
    </location>
</feature>
<evidence type="ECO:0000256" key="5">
    <source>
        <dbReference type="ARBA" id="ARBA00022984"/>
    </source>
</evidence>
<evidence type="ECO:0000256" key="7">
    <source>
        <dbReference type="ARBA" id="ARBA00023136"/>
    </source>
</evidence>
<dbReference type="InterPro" id="IPR051050">
    <property type="entry name" value="Lipid_II_flippase_MurJ/MviN"/>
</dbReference>
<feature type="transmembrane region" description="Helical" evidence="8">
    <location>
        <begin position="53"/>
        <end position="72"/>
    </location>
</feature>
<comment type="caution">
    <text evidence="9">The sequence shown here is derived from an EMBL/GenBank/DDBJ whole genome shotgun (WGS) entry which is preliminary data.</text>
</comment>
<reference evidence="9" key="1">
    <citation type="submission" date="2014-05" db="EMBL/GenBank/DDBJ databases">
        <title>Key roles for freshwater Actinobacteria revealed by deep metagenomic sequencing.</title>
        <authorList>
            <person name="Ghai R."/>
            <person name="Mizuno C.M."/>
            <person name="Picazo A."/>
            <person name="Camacho A."/>
            <person name="Rodriguez-Valera F."/>
        </authorList>
    </citation>
    <scope>NUCLEOTIDE SEQUENCE</scope>
</reference>
<evidence type="ECO:0000256" key="2">
    <source>
        <dbReference type="ARBA" id="ARBA00022475"/>
    </source>
</evidence>
<feature type="transmembrane region" description="Helical" evidence="8">
    <location>
        <begin position="239"/>
        <end position="258"/>
    </location>
</feature>
<feature type="transmembrane region" description="Helical" evidence="8">
    <location>
        <begin position="332"/>
        <end position="360"/>
    </location>
</feature>
<dbReference type="Pfam" id="PF03023">
    <property type="entry name" value="MurJ"/>
    <property type="match status" value="1"/>
</dbReference>
<keyword evidence="6 8" id="KW-1133">Transmembrane helix</keyword>
<dbReference type="NCBIfam" id="TIGR01695">
    <property type="entry name" value="murJ_mviN"/>
    <property type="match status" value="1"/>
</dbReference>
<keyword evidence="7 8" id="KW-0472">Membrane</keyword>
<keyword evidence="5" id="KW-0573">Peptidoglycan synthesis</keyword>
<dbReference type="GO" id="GO:0015648">
    <property type="term" value="F:lipid-linked peptidoglycan transporter activity"/>
    <property type="evidence" value="ECO:0007669"/>
    <property type="project" value="TreeGrafter"/>
</dbReference>
<dbReference type="InterPro" id="IPR004268">
    <property type="entry name" value="MurJ"/>
</dbReference>
<protein>
    <recommendedName>
        <fullName evidence="10">Murein biosynthesis integral membrane protein MurJ</fullName>
    </recommendedName>
</protein>
<feature type="transmembrane region" description="Helical" evidence="8">
    <location>
        <begin position="287"/>
        <end position="311"/>
    </location>
</feature>
<feature type="transmembrane region" description="Helical" evidence="8">
    <location>
        <begin position="84"/>
        <end position="110"/>
    </location>
</feature>
<feature type="transmembrane region" description="Helical" evidence="8">
    <location>
        <begin position="12"/>
        <end position="41"/>
    </location>
</feature>
<feature type="transmembrane region" description="Helical" evidence="8">
    <location>
        <begin position="489"/>
        <end position="509"/>
    </location>
</feature>
<keyword evidence="4" id="KW-0133">Cell shape</keyword>
<dbReference type="GO" id="GO:0009252">
    <property type="term" value="P:peptidoglycan biosynthetic process"/>
    <property type="evidence" value="ECO:0007669"/>
    <property type="project" value="UniProtKB-KW"/>
</dbReference>
<feature type="transmembrane region" description="Helical" evidence="8">
    <location>
        <begin position="130"/>
        <end position="153"/>
    </location>
</feature>
<comment type="subcellular location">
    <subcellularLocation>
        <location evidence="1">Cell membrane</location>
        <topology evidence="1">Multi-pass membrane protein</topology>
    </subcellularLocation>
</comment>